<feature type="domain" description="HD/PDEase" evidence="9">
    <location>
        <begin position="26"/>
        <end position="141"/>
    </location>
</feature>
<dbReference type="SUPFAM" id="SSF109604">
    <property type="entry name" value="HD-domain/PDEase-like"/>
    <property type="match status" value="1"/>
</dbReference>
<dbReference type="Pfam" id="PF01966">
    <property type="entry name" value="HD"/>
    <property type="match status" value="1"/>
</dbReference>
<dbReference type="SMART" id="SM00471">
    <property type="entry name" value="HDc"/>
    <property type="match status" value="1"/>
</dbReference>
<comment type="subcellular location">
    <subcellularLocation>
        <location evidence="1">Cell membrane</location>
    </subcellularLocation>
</comment>
<name>D7VTR6_SPHSI</name>
<dbReference type="Gene3D" id="1.10.3210.10">
    <property type="entry name" value="Hypothetical protein af1432"/>
    <property type="match status" value="1"/>
</dbReference>
<keyword evidence="2" id="KW-1003">Cell membrane</keyword>
<dbReference type="Pfam" id="PF18967">
    <property type="entry name" value="PycTM"/>
    <property type="match status" value="1"/>
</dbReference>
<evidence type="ECO:0000256" key="7">
    <source>
        <dbReference type="ARBA" id="ARBA00023136"/>
    </source>
</evidence>
<evidence type="ECO:0000256" key="3">
    <source>
        <dbReference type="ARBA" id="ARBA00022692"/>
    </source>
</evidence>
<dbReference type="GeneID" id="95428738"/>
<dbReference type="STRING" id="525373.HMPREF0766_14386"/>
<keyword evidence="11" id="KW-1185">Reference proteome</keyword>
<keyword evidence="6" id="KW-0051">Antiviral defense</keyword>
<keyword evidence="7 8" id="KW-0472">Membrane</keyword>
<evidence type="ECO:0000256" key="1">
    <source>
        <dbReference type="ARBA" id="ARBA00004236"/>
    </source>
</evidence>
<accession>D7VTR6</accession>
<dbReference type="RefSeq" id="WP_003001764.1">
    <property type="nucleotide sequence ID" value="NZ_GL379777.1"/>
</dbReference>
<dbReference type="AlphaFoldDB" id="D7VTR6"/>
<organism evidence="10 11">
    <name type="scientific">Sphingobacterium spiritivorum ATCC 33861</name>
    <dbReference type="NCBI Taxonomy" id="525373"/>
    <lineage>
        <taxon>Bacteria</taxon>
        <taxon>Pseudomonadati</taxon>
        <taxon>Bacteroidota</taxon>
        <taxon>Sphingobacteriia</taxon>
        <taxon>Sphingobacteriales</taxon>
        <taxon>Sphingobacteriaceae</taxon>
        <taxon>Sphingobacterium</taxon>
    </lineage>
</organism>
<dbReference type="HOGENOM" id="CLU_057657_0_0_10"/>
<keyword evidence="5 8" id="KW-1133">Transmembrane helix</keyword>
<dbReference type="eggNOG" id="COG1418">
    <property type="taxonomic scope" value="Bacteria"/>
</dbReference>
<evidence type="ECO:0000313" key="11">
    <source>
        <dbReference type="Proteomes" id="UP000006258"/>
    </source>
</evidence>
<dbReference type="GO" id="GO:0005886">
    <property type="term" value="C:plasma membrane"/>
    <property type="evidence" value="ECO:0007669"/>
    <property type="project" value="UniProtKB-SubCell"/>
</dbReference>
<dbReference type="GO" id="GO:0000166">
    <property type="term" value="F:nucleotide binding"/>
    <property type="evidence" value="ECO:0007669"/>
    <property type="project" value="UniProtKB-KW"/>
</dbReference>
<protein>
    <submittedName>
        <fullName evidence="10">HD domain protein</fullName>
    </submittedName>
</protein>
<comment type="caution">
    <text evidence="10">The sequence shown here is derived from an EMBL/GenBank/DDBJ whole genome shotgun (WGS) entry which is preliminary data.</text>
</comment>
<dbReference type="InterPro" id="IPR006674">
    <property type="entry name" value="HD_domain"/>
</dbReference>
<reference evidence="10" key="1">
    <citation type="submission" date="2010-07" db="EMBL/GenBank/DDBJ databases">
        <authorList>
            <person name="Muzny D."/>
            <person name="Qin X."/>
            <person name="Buhay C."/>
            <person name="Dugan-Rocha S."/>
            <person name="Ding Y."/>
            <person name="Chen G."/>
            <person name="Hawes A."/>
            <person name="Holder M."/>
            <person name="Jhangiani S."/>
            <person name="Johnson A."/>
            <person name="Khan Z."/>
            <person name="Li Z."/>
            <person name="Liu W."/>
            <person name="Liu X."/>
            <person name="Perez L."/>
            <person name="Shen H."/>
            <person name="Wang Q."/>
            <person name="Watt J."/>
            <person name="Xi L."/>
            <person name="Xin Y."/>
            <person name="Zhou J."/>
            <person name="Deng J."/>
            <person name="Jiang H."/>
            <person name="Liu Y."/>
            <person name="Qu J."/>
            <person name="Song X.-Z."/>
            <person name="Zhang L."/>
            <person name="Villasana D."/>
            <person name="Johnson A."/>
            <person name="Liu J."/>
            <person name="Liyanage D."/>
            <person name="Lorensuhewa L."/>
            <person name="Robinson T."/>
            <person name="Song A."/>
            <person name="Song B.-B."/>
            <person name="Dinh H."/>
            <person name="Thornton R."/>
            <person name="Coyle M."/>
            <person name="Francisco L."/>
            <person name="Jackson L."/>
            <person name="Javaid M."/>
            <person name="Korchina V."/>
            <person name="Kovar C."/>
            <person name="Mata R."/>
            <person name="Mathew T."/>
            <person name="Ngo R."/>
            <person name="Nguyen L."/>
            <person name="Nguyen N."/>
            <person name="Okwuonu G."/>
            <person name="Ongeri F."/>
            <person name="Pham C."/>
            <person name="Simmons D."/>
            <person name="Wilczek-Boney K."/>
            <person name="Hale W."/>
            <person name="Jakkamsetti A."/>
            <person name="Pham P."/>
            <person name="Ruth R."/>
            <person name="San Lucas F."/>
            <person name="Warren J."/>
            <person name="Zhang J."/>
            <person name="Zhao Z."/>
            <person name="Zhou C."/>
            <person name="Zhu D."/>
            <person name="Lee S."/>
            <person name="Bess C."/>
            <person name="Blankenburg K."/>
            <person name="Forbes L."/>
            <person name="Fu Q."/>
            <person name="Gubbala S."/>
            <person name="Hirani K."/>
            <person name="Jayaseelan J.C."/>
            <person name="Lara F."/>
            <person name="Munidasa M."/>
            <person name="Palculict T."/>
            <person name="Patil S."/>
            <person name="Pu L.-L."/>
            <person name="Saada N."/>
            <person name="Tang L."/>
            <person name="Weissenberger G."/>
            <person name="Zhu Y."/>
            <person name="Hemphill L."/>
            <person name="Shang Y."/>
            <person name="Youmans B."/>
            <person name="Ayvaz T."/>
            <person name="Ross M."/>
            <person name="Santibanez J."/>
            <person name="Aqrawi P."/>
            <person name="Gross S."/>
            <person name="Joshi V."/>
            <person name="Fowler G."/>
            <person name="Nazareth L."/>
            <person name="Reid J."/>
            <person name="Worley K."/>
            <person name="Petrosino J."/>
            <person name="Highlander S."/>
            <person name="Gibbs R."/>
        </authorList>
    </citation>
    <scope>NUCLEOTIDE SEQUENCE [LARGE SCALE GENOMIC DNA]</scope>
    <source>
        <strain evidence="10">ATCC 33861</strain>
    </source>
</reference>
<sequence length="391" mass="44958">MEYDLILQKVQAYVSDFIKQHKIAELCFHNDSHTSEVVNATTEIAHHYALNKEDLFIVLCAAYFHDLGYFHGGAKQHEGRGAQLARTFLEEEGVDKHIQDQVVGCIMATRMPQQPTNLLEQILCDADLFHLGGENFETRNKLMRKEAETVGEKKIGKEEWRKQTIALMQQHHYHTDYAREKLNKEKEKNLKILLDKEKKEGKELTEDNFSKKNEERQKKPERGIETMFRITSSNNQRLSDMADNKANILLTVNSIILSMVIAVLLRKLDSNEHLVIPTIMLLSFSVSTMVVAILSTIPKVPPGVFTQEEINKKTVNLLFFGNFYKMKLEEYKEGMNRVMDDSEFLYGMLTKDVYAQGVVLGRKYKLLRIAYAIFMLGLILSSISFLISVSI</sequence>
<dbReference type="Proteomes" id="UP000006258">
    <property type="component" value="Unassembled WGS sequence"/>
</dbReference>
<keyword evidence="3 8" id="KW-0812">Transmembrane</keyword>
<keyword evidence="4" id="KW-0547">Nucleotide-binding</keyword>
<dbReference type="InterPro" id="IPR003607">
    <property type="entry name" value="HD/PDEase_dom"/>
</dbReference>
<dbReference type="CDD" id="cd00077">
    <property type="entry name" value="HDc"/>
    <property type="match status" value="1"/>
</dbReference>
<feature type="transmembrane region" description="Helical" evidence="8">
    <location>
        <begin position="274"/>
        <end position="297"/>
    </location>
</feature>
<evidence type="ECO:0000256" key="8">
    <source>
        <dbReference type="SAM" id="Phobius"/>
    </source>
</evidence>
<evidence type="ECO:0000313" key="10">
    <source>
        <dbReference type="EMBL" id="EFK55825.1"/>
    </source>
</evidence>
<evidence type="ECO:0000256" key="5">
    <source>
        <dbReference type="ARBA" id="ARBA00022989"/>
    </source>
</evidence>
<feature type="transmembrane region" description="Helical" evidence="8">
    <location>
        <begin position="246"/>
        <end position="265"/>
    </location>
</feature>
<evidence type="ECO:0000256" key="4">
    <source>
        <dbReference type="ARBA" id="ARBA00022741"/>
    </source>
</evidence>
<feature type="transmembrane region" description="Helical" evidence="8">
    <location>
        <begin position="369"/>
        <end position="389"/>
    </location>
</feature>
<dbReference type="EMBL" id="ACHA02000013">
    <property type="protein sequence ID" value="EFK55825.1"/>
    <property type="molecule type" value="Genomic_DNA"/>
</dbReference>
<gene>
    <name evidence="10" type="ORF">HMPREF0766_14386</name>
</gene>
<dbReference type="GO" id="GO:0051607">
    <property type="term" value="P:defense response to virus"/>
    <property type="evidence" value="ECO:0007669"/>
    <property type="project" value="UniProtKB-KW"/>
</dbReference>
<proteinExistence type="predicted"/>
<evidence type="ECO:0000256" key="2">
    <source>
        <dbReference type="ARBA" id="ARBA00022475"/>
    </source>
</evidence>
<dbReference type="OrthoDB" id="5728337at2"/>
<evidence type="ECO:0000259" key="9">
    <source>
        <dbReference type="SMART" id="SM00471"/>
    </source>
</evidence>
<dbReference type="InterPro" id="IPR043760">
    <property type="entry name" value="PycTM_dom"/>
</dbReference>
<evidence type="ECO:0000256" key="6">
    <source>
        <dbReference type="ARBA" id="ARBA00023118"/>
    </source>
</evidence>